<evidence type="ECO:0000256" key="1">
    <source>
        <dbReference type="SAM" id="MobiDB-lite"/>
    </source>
</evidence>
<evidence type="ECO:0000259" key="2">
    <source>
        <dbReference type="Pfam" id="PF00564"/>
    </source>
</evidence>
<gene>
    <name evidence="3" type="ORF">GH714_016256</name>
</gene>
<dbReference type="AlphaFoldDB" id="A0A6A6ME77"/>
<feature type="domain" description="PB1" evidence="2">
    <location>
        <begin position="44"/>
        <end position="86"/>
    </location>
</feature>
<dbReference type="Proteomes" id="UP000467840">
    <property type="component" value="Chromosome 14"/>
</dbReference>
<dbReference type="PANTHER" id="PTHR31066:SF85">
    <property type="entry name" value="OS02G0809100 PROTEIN"/>
    <property type="match status" value="1"/>
</dbReference>
<dbReference type="InterPro" id="IPR053198">
    <property type="entry name" value="Gynoecium_Dev_Regulator"/>
</dbReference>
<comment type="caution">
    <text evidence="3">The sequence shown here is derived from an EMBL/GenBank/DDBJ whole genome shotgun (WGS) entry which is preliminary data.</text>
</comment>
<dbReference type="PANTHER" id="PTHR31066">
    <property type="entry name" value="OS05G0427100 PROTEIN-RELATED"/>
    <property type="match status" value="1"/>
</dbReference>
<evidence type="ECO:0000313" key="4">
    <source>
        <dbReference type="Proteomes" id="UP000467840"/>
    </source>
</evidence>
<dbReference type="EMBL" id="JAAGAX010000006">
    <property type="protein sequence ID" value="KAF2310683.1"/>
    <property type="molecule type" value="Genomic_DNA"/>
</dbReference>
<sequence length="203" mass="22686">MKEQPVSRLRRKSTTTTTASASSSRSIKLICSFNGSFHFRPPSNKLRYIGGETRIISVDRNIGFFKLLNKMSDLCPKLRSFSLKYQLPMYGSESGSRRARDPESDLETGVPLVSIAPTKTLGHRLHPLNPKDGNLHGKRIVPRIVCQGKNFRNLGQGTLSHLNRENIMLWTTVCALRNSHWGGSTYPAKSPFSSGGHRMESET</sequence>
<dbReference type="InterPro" id="IPR000270">
    <property type="entry name" value="PB1_dom"/>
</dbReference>
<accession>A0A6A6ME77</accession>
<organism evidence="3 4">
    <name type="scientific">Hevea brasiliensis</name>
    <name type="common">Para rubber tree</name>
    <name type="synonym">Siphonia brasiliensis</name>
    <dbReference type="NCBI Taxonomy" id="3981"/>
    <lineage>
        <taxon>Eukaryota</taxon>
        <taxon>Viridiplantae</taxon>
        <taxon>Streptophyta</taxon>
        <taxon>Embryophyta</taxon>
        <taxon>Tracheophyta</taxon>
        <taxon>Spermatophyta</taxon>
        <taxon>Magnoliopsida</taxon>
        <taxon>eudicotyledons</taxon>
        <taxon>Gunneridae</taxon>
        <taxon>Pentapetalae</taxon>
        <taxon>rosids</taxon>
        <taxon>fabids</taxon>
        <taxon>Malpighiales</taxon>
        <taxon>Euphorbiaceae</taxon>
        <taxon>Crotonoideae</taxon>
        <taxon>Micrandreae</taxon>
        <taxon>Hevea</taxon>
    </lineage>
</organism>
<reference evidence="3 4" key="1">
    <citation type="journal article" date="2020" name="Mol. Plant">
        <title>The Chromosome-Based Rubber Tree Genome Provides New Insights into Spurge Genome Evolution and Rubber Biosynthesis.</title>
        <authorList>
            <person name="Liu J."/>
            <person name="Shi C."/>
            <person name="Shi C.C."/>
            <person name="Li W."/>
            <person name="Zhang Q.J."/>
            <person name="Zhang Y."/>
            <person name="Li K."/>
            <person name="Lu H.F."/>
            <person name="Shi C."/>
            <person name="Zhu S.T."/>
            <person name="Xiao Z.Y."/>
            <person name="Nan H."/>
            <person name="Yue Y."/>
            <person name="Zhu X.G."/>
            <person name="Wu Y."/>
            <person name="Hong X.N."/>
            <person name="Fan G.Y."/>
            <person name="Tong Y."/>
            <person name="Zhang D."/>
            <person name="Mao C.L."/>
            <person name="Liu Y.L."/>
            <person name="Hao S.J."/>
            <person name="Liu W.Q."/>
            <person name="Lv M.Q."/>
            <person name="Zhang H.B."/>
            <person name="Liu Y."/>
            <person name="Hu-Tang G.R."/>
            <person name="Wang J.P."/>
            <person name="Wang J.H."/>
            <person name="Sun Y.H."/>
            <person name="Ni S.B."/>
            <person name="Chen W.B."/>
            <person name="Zhang X.C."/>
            <person name="Jiao Y.N."/>
            <person name="Eichler E.E."/>
            <person name="Li G.H."/>
            <person name="Liu X."/>
            <person name="Gao L.Z."/>
        </authorList>
    </citation>
    <scope>NUCLEOTIDE SEQUENCE [LARGE SCALE GENOMIC DNA]</scope>
    <source>
        <strain evidence="4">cv. GT1</strain>
        <tissue evidence="3">Leaf</tissue>
    </source>
</reference>
<dbReference type="SUPFAM" id="SSF54277">
    <property type="entry name" value="CAD &amp; PB1 domains"/>
    <property type="match status" value="1"/>
</dbReference>
<feature type="region of interest" description="Disordered" evidence="1">
    <location>
        <begin position="1"/>
        <end position="20"/>
    </location>
</feature>
<name>A0A6A6ME77_HEVBR</name>
<dbReference type="Pfam" id="PF00564">
    <property type="entry name" value="PB1"/>
    <property type="match status" value="1"/>
</dbReference>
<keyword evidence="4" id="KW-1185">Reference proteome</keyword>
<proteinExistence type="predicted"/>
<protein>
    <recommendedName>
        <fullName evidence="2">PB1 domain-containing protein</fullName>
    </recommendedName>
</protein>
<evidence type="ECO:0000313" key="3">
    <source>
        <dbReference type="EMBL" id="KAF2310683.1"/>
    </source>
</evidence>